<dbReference type="EMBL" id="LR215973">
    <property type="protein sequence ID" value="VFA96359.1"/>
    <property type="molecule type" value="Genomic_DNA"/>
</dbReference>
<dbReference type="InterPro" id="IPR036691">
    <property type="entry name" value="Endo/exonu/phosph_ase_sf"/>
</dbReference>
<organism evidence="1 2">
    <name type="scientific">Nocardia cyriacigeorgica</name>
    <dbReference type="NCBI Taxonomy" id="135487"/>
    <lineage>
        <taxon>Bacteria</taxon>
        <taxon>Bacillati</taxon>
        <taxon>Actinomycetota</taxon>
        <taxon>Actinomycetes</taxon>
        <taxon>Mycobacteriales</taxon>
        <taxon>Nocardiaceae</taxon>
        <taxon>Nocardia</taxon>
    </lineage>
</organism>
<dbReference type="GO" id="GO:0003824">
    <property type="term" value="F:catalytic activity"/>
    <property type="evidence" value="ECO:0007669"/>
    <property type="project" value="InterPro"/>
</dbReference>
<dbReference type="Gene3D" id="3.60.10.10">
    <property type="entry name" value="Endonuclease/exonuclease/phosphatase"/>
    <property type="match status" value="1"/>
</dbReference>
<reference evidence="1 2" key="1">
    <citation type="submission" date="2019-02" db="EMBL/GenBank/DDBJ databases">
        <authorList>
            <consortium name="Pathogen Informatics"/>
        </authorList>
    </citation>
    <scope>NUCLEOTIDE SEQUENCE [LARGE SCALE GENOMIC DNA]</scope>
    <source>
        <strain evidence="1 2">3012STDY6756504</strain>
    </source>
</reference>
<evidence type="ECO:0000313" key="2">
    <source>
        <dbReference type="Proteomes" id="UP000290439"/>
    </source>
</evidence>
<name>A0A4U8VVJ8_9NOCA</name>
<gene>
    <name evidence="1" type="ORF">NCTC10797_00108</name>
</gene>
<dbReference type="SUPFAM" id="SSF56219">
    <property type="entry name" value="DNase I-like"/>
    <property type="match status" value="1"/>
</dbReference>
<accession>A0A4U8VVJ8</accession>
<dbReference type="RefSeq" id="WP_165448789.1">
    <property type="nucleotide sequence ID" value="NZ_LR215973.1"/>
</dbReference>
<protein>
    <submittedName>
        <fullName evidence="1">Exodeoxyribonuclease III</fullName>
    </submittedName>
</protein>
<evidence type="ECO:0000313" key="1">
    <source>
        <dbReference type="EMBL" id="VFA96359.1"/>
    </source>
</evidence>
<dbReference type="AlphaFoldDB" id="A0A4U8VVJ8"/>
<proteinExistence type="predicted"/>
<sequence>MADGCAQLSCGQILEQWLLRRGDQVLVLTEMKNSDGGRELLACLRAEGYTITTANRSSSDDPYFAVIATRGLTTTAVPDSRVGPRIAALDIHITGGTLRTVGMYAPTNGMSAESSHRRSIFQQHAIGYLTSIATPAMLVTGDLNIIEPGHQPRLPAFEAHDYRFYSDLIALGLRDAFRVIHPDTVEHSWFSERYGNQRIDHTFVSADDTRALTMCVYDHSTRTTGISDHAAMVTVLGYATAQPTEAGASR</sequence>
<dbReference type="Proteomes" id="UP000290439">
    <property type="component" value="Chromosome"/>
</dbReference>